<accession>A0A1Y5FG93</accession>
<reference evidence="4" key="1">
    <citation type="journal article" date="2017" name="Proc. Natl. Acad. Sci. U.S.A.">
        <title>Simulation of Deepwater Horizon oil plume reveals substrate specialization within a complex community of hydrocarbon-degraders.</title>
        <authorList>
            <person name="Hu P."/>
            <person name="Dubinsky E.A."/>
            <person name="Probst A.J."/>
            <person name="Wang J."/>
            <person name="Sieber C.M.K."/>
            <person name="Tom L.M."/>
            <person name="Gardinali P."/>
            <person name="Banfield J.F."/>
            <person name="Atlas R.M."/>
            <person name="Andersen G.L."/>
        </authorList>
    </citation>
    <scope>NUCLEOTIDE SEQUENCE [LARGE SCALE GENOMIC DNA]</scope>
</reference>
<dbReference type="NCBIfam" id="TIGR00696">
    <property type="entry name" value="wecG_tagA_cpsF"/>
    <property type="match status" value="1"/>
</dbReference>
<keyword evidence="2" id="KW-0808">Transferase</keyword>
<dbReference type="PANTHER" id="PTHR34136:SF1">
    <property type="entry name" value="UDP-N-ACETYL-D-MANNOSAMINURONIC ACID TRANSFERASE"/>
    <property type="match status" value="1"/>
</dbReference>
<dbReference type="EMBL" id="MAAO01000004">
    <property type="protein sequence ID" value="OUR98683.1"/>
    <property type="molecule type" value="Genomic_DNA"/>
</dbReference>
<dbReference type="GO" id="GO:0016758">
    <property type="term" value="F:hexosyltransferase activity"/>
    <property type="evidence" value="ECO:0007669"/>
    <property type="project" value="TreeGrafter"/>
</dbReference>
<keyword evidence="1" id="KW-0328">Glycosyltransferase</keyword>
<sequence length="242" mass="27765">MGAVKFANIKFKALEKNTLLDGKPELKIVVTANSEIIVKANEDAKLNKILNENFTTFDGRIPHVLAKISNKTEEISKISGSDFIYDCCKRARQEGERIFLLGCSEDINRDAVLKIREQYGIQVEGFSPVKADYPFPDLHNKKILGKIKLFKPDYLFVGFGAPKQEYWMEEHKEFLQNLGVKVVVGSGGTFDFVAGAVKRAPKLIQKIGLEGIWRFLMEPKWFRFKRILVSFKIFYYWLSSKK</sequence>
<protein>
    <recommendedName>
        <fullName evidence="5">Glycosyltransferase</fullName>
    </recommendedName>
</protein>
<dbReference type="PANTHER" id="PTHR34136">
    <property type="match status" value="1"/>
</dbReference>
<dbReference type="Pfam" id="PF03808">
    <property type="entry name" value="Glyco_tran_WecG"/>
    <property type="match status" value="1"/>
</dbReference>
<name>A0A1Y5FG93_9BACT</name>
<evidence type="ECO:0008006" key="5">
    <source>
        <dbReference type="Google" id="ProtNLM"/>
    </source>
</evidence>
<dbReference type="CDD" id="cd06533">
    <property type="entry name" value="Glyco_transf_WecG_TagA"/>
    <property type="match status" value="1"/>
</dbReference>
<evidence type="ECO:0000256" key="2">
    <source>
        <dbReference type="ARBA" id="ARBA00022679"/>
    </source>
</evidence>
<dbReference type="InterPro" id="IPR004629">
    <property type="entry name" value="WecG_TagA_CpsF"/>
</dbReference>
<comment type="caution">
    <text evidence="3">The sequence shown here is derived from an EMBL/GenBank/DDBJ whole genome shotgun (WGS) entry which is preliminary data.</text>
</comment>
<dbReference type="Proteomes" id="UP000196531">
    <property type="component" value="Unassembled WGS sequence"/>
</dbReference>
<evidence type="ECO:0000256" key="1">
    <source>
        <dbReference type="ARBA" id="ARBA00022676"/>
    </source>
</evidence>
<evidence type="ECO:0000313" key="3">
    <source>
        <dbReference type="EMBL" id="OUR98683.1"/>
    </source>
</evidence>
<organism evidence="3 4">
    <name type="scientific">Halobacteriovorax marinus</name>
    <dbReference type="NCBI Taxonomy" id="97084"/>
    <lineage>
        <taxon>Bacteria</taxon>
        <taxon>Pseudomonadati</taxon>
        <taxon>Bdellovibrionota</taxon>
        <taxon>Bacteriovoracia</taxon>
        <taxon>Bacteriovoracales</taxon>
        <taxon>Halobacteriovoraceae</taxon>
        <taxon>Halobacteriovorax</taxon>
    </lineage>
</organism>
<proteinExistence type="predicted"/>
<dbReference type="AlphaFoldDB" id="A0A1Y5FG93"/>
<evidence type="ECO:0000313" key="4">
    <source>
        <dbReference type="Proteomes" id="UP000196531"/>
    </source>
</evidence>
<gene>
    <name evidence="3" type="ORF">A9Q84_04525</name>
</gene>